<dbReference type="InterPro" id="IPR052562">
    <property type="entry name" value="Ketohexokinase-related"/>
</dbReference>
<dbReference type="Proteomes" id="UP000306409">
    <property type="component" value="Chromosome"/>
</dbReference>
<dbReference type="PANTHER" id="PTHR42774:SF3">
    <property type="entry name" value="KETOHEXOKINASE"/>
    <property type="match status" value="1"/>
</dbReference>
<dbReference type="SUPFAM" id="SSF53613">
    <property type="entry name" value="Ribokinase-like"/>
    <property type="match status" value="1"/>
</dbReference>
<evidence type="ECO:0000259" key="3">
    <source>
        <dbReference type="Pfam" id="PF00294"/>
    </source>
</evidence>
<proteinExistence type="predicted"/>
<name>A0A4U7JIV4_9FIRM</name>
<dbReference type="PROSITE" id="PS00584">
    <property type="entry name" value="PFKB_KINASES_2"/>
    <property type="match status" value="1"/>
</dbReference>
<dbReference type="PANTHER" id="PTHR42774">
    <property type="entry name" value="PHOSPHOTRANSFERASE SYSTEM TRANSPORT PROTEIN"/>
    <property type="match status" value="1"/>
</dbReference>
<evidence type="ECO:0000313" key="4">
    <source>
        <dbReference type="EMBL" id="QNU65966.1"/>
    </source>
</evidence>
<reference evidence="4 5" key="1">
    <citation type="submission" date="2020-09" db="EMBL/GenBank/DDBJ databases">
        <title>Characterization and genome sequencing of Ruminiclostridium sp. nov. MA18.</title>
        <authorList>
            <person name="Rettenmaier R."/>
            <person name="Kowollik M.-L."/>
            <person name="Liebl W."/>
            <person name="Zverlov V."/>
        </authorList>
    </citation>
    <scope>NUCLEOTIDE SEQUENCE [LARGE SCALE GENOMIC DNA]</scope>
    <source>
        <strain evidence="4 5">MA18</strain>
    </source>
</reference>
<dbReference type="EMBL" id="CP061336">
    <property type="protein sequence ID" value="QNU65966.1"/>
    <property type="molecule type" value="Genomic_DNA"/>
</dbReference>
<dbReference type="Gene3D" id="3.40.1190.20">
    <property type="match status" value="1"/>
</dbReference>
<organism evidence="4 5">
    <name type="scientific">Ruminiclostridium herbifermentans</name>
    <dbReference type="NCBI Taxonomy" id="2488810"/>
    <lineage>
        <taxon>Bacteria</taxon>
        <taxon>Bacillati</taxon>
        <taxon>Bacillota</taxon>
        <taxon>Clostridia</taxon>
        <taxon>Eubacteriales</taxon>
        <taxon>Oscillospiraceae</taxon>
        <taxon>Ruminiclostridium</taxon>
    </lineage>
</organism>
<keyword evidence="1" id="KW-0808">Transferase</keyword>
<protein>
    <submittedName>
        <fullName evidence="4">Carbohydrate kinase family protein</fullName>
    </submittedName>
</protein>
<accession>A0A4U7JIV4</accession>
<dbReference type="InterPro" id="IPR002173">
    <property type="entry name" value="Carboh/pur_kinase_PfkB_CS"/>
</dbReference>
<dbReference type="Pfam" id="PF00294">
    <property type="entry name" value="PfkB"/>
    <property type="match status" value="1"/>
</dbReference>
<dbReference type="GO" id="GO:0016301">
    <property type="term" value="F:kinase activity"/>
    <property type="evidence" value="ECO:0007669"/>
    <property type="project" value="UniProtKB-KW"/>
</dbReference>
<feature type="domain" description="Carbohydrate kinase PfkB" evidence="3">
    <location>
        <begin position="39"/>
        <end position="281"/>
    </location>
</feature>
<keyword evidence="2 4" id="KW-0418">Kinase</keyword>
<evidence type="ECO:0000256" key="2">
    <source>
        <dbReference type="ARBA" id="ARBA00022777"/>
    </source>
</evidence>
<evidence type="ECO:0000313" key="5">
    <source>
        <dbReference type="Proteomes" id="UP000306409"/>
    </source>
</evidence>
<dbReference type="OrthoDB" id="9788681at2"/>
<dbReference type="InterPro" id="IPR029056">
    <property type="entry name" value="Ribokinase-like"/>
</dbReference>
<keyword evidence="5" id="KW-1185">Reference proteome</keyword>
<gene>
    <name evidence="4" type="ORF">EHE19_013865</name>
</gene>
<dbReference type="RefSeq" id="WP_137696713.1">
    <property type="nucleotide sequence ID" value="NZ_CP061336.1"/>
</dbReference>
<dbReference type="InterPro" id="IPR011611">
    <property type="entry name" value="PfkB_dom"/>
</dbReference>
<dbReference type="KEGG" id="rher:EHE19_013865"/>
<sequence length="300" mass="33500">MTKYDVYLYGMTLVSTMNLLIGEYPEADTYGEIKESYILPGGETGSCAIALAALGCSVKIDGNFQGNKTIEVLNKYLVEKFGIDMSSVYVDPTFDGVQDMILIGTNTRTCFGRFGAYYDDVIKRWNAPVKEDIANAKVVGLDPFFMEQTDLVAQYCHELGKKYVTIDCKPDSFINKYCEVNVVSNEFIRNNYPNMDVEELFKMYTENTNGLVIFTFGSREIMFGRKNQPINRLKPYKVKVQSTLGAGDTFKAGAIYGVLKEMSDEDIVKFAAATAATVCSRFPFALNPPSVEMINDLINS</sequence>
<evidence type="ECO:0000256" key="1">
    <source>
        <dbReference type="ARBA" id="ARBA00022679"/>
    </source>
</evidence>
<dbReference type="AlphaFoldDB" id="A0A4U7JIV4"/>